<protein>
    <submittedName>
        <fullName evidence="9">Biopolymer transporter ExbD</fullName>
    </submittedName>
</protein>
<evidence type="ECO:0000256" key="5">
    <source>
        <dbReference type="ARBA" id="ARBA00022989"/>
    </source>
</evidence>
<proteinExistence type="inferred from homology"/>
<feature type="transmembrane region" description="Helical" evidence="8">
    <location>
        <begin position="21"/>
        <end position="39"/>
    </location>
</feature>
<keyword evidence="3" id="KW-1003">Cell membrane</keyword>
<evidence type="ECO:0000256" key="1">
    <source>
        <dbReference type="ARBA" id="ARBA00004162"/>
    </source>
</evidence>
<evidence type="ECO:0000256" key="4">
    <source>
        <dbReference type="ARBA" id="ARBA00022692"/>
    </source>
</evidence>
<dbReference type="PANTHER" id="PTHR30558:SF3">
    <property type="entry name" value="BIOPOLYMER TRANSPORT PROTEIN EXBD-RELATED"/>
    <property type="match status" value="1"/>
</dbReference>
<comment type="similarity">
    <text evidence="2 7">Belongs to the ExbD/TolR family.</text>
</comment>
<keyword evidence="7" id="KW-0653">Protein transport</keyword>
<dbReference type="EMBL" id="JAHJDP010000031">
    <property type="protein sequence ID" value="MBU2690409.1"/>
    <property type="molecule type" value="Genomic_DNA"/>
</dbReference>
<keyword evidence="5 8" id="KW-1133">Transmembrane helix</keyword>
<comment type="caution">
    <text evidence="9">The sequence shown here is derived from an EMBL/GenBank/DDBJ whole genome shotgun (WGS) entry which is preliminary data.</text>
</comment>
<dbReference type="Gene3D" id="3.30.420.270">
    <property type="match status" value="1"/>
</dbReference>
<organism evidence="9 10">
    <name type="scientific">Eiseniibacteriota bacterium</name>
    <dbReference type="NCBI Taxonomy" id="2212470"/>
    <lineage>
        <taxon>Bacteria</taxon>
        <taxon>Candidatus Eiseniibacteriota</taxon>
    </lineage>
</organism>
<evidence type="ECO:0000256" key="8">
    <source>
        <dbReference type="SAM" id="Phobius"/>
    </source>
</evidence>
<dbReference type="InterPro" id="IPR003400">
    <property type="entry name" value="ExbD"/>
</dbReference>
<dbReference type="GO" id="GO:0005886">
    <property type="term" value="C:plasma membrane"/>
    <property type="evidence" value="ECO:0007669"/>
    <property type="project" value="UniProtKB-SubCell"/>
</dbReference>
<name>A0A948RY69_UNCEI</name>
<gene>
    <name evidence="9" type="ORF">KJ970_05730</name>
</gene>
<dbReference type="Proteomes" id="UP000777784">
    <property type="component" value="Unassembled WGS sequence"/>
</dbReference>
<sequence length="148" mass="16206">MSAISFRIGKERKQITLNVTPLIDVLFLLIIFFAVTGTFKRVGELELQLPRSTTSTPALEGELAHEVEVIMTESGRLILDGEETPMPQLKGRLLEILAADPQSRVMIKAEAGVRHGEVVWILDIVRDTGFPGVGIGTQIGPPPPENRP</sequence>
<evidence type="ECO:0000256" key="7">
    <source>
        <dbReference type="RuleBase" id="RU003879"/>
    </source>
</evidence>
<dbReference type="GO" id="GO:0022857">
    <property type="term" value="F:transmembrane transporter activity"/>
    <property type="evidence" value="ECO:0007669"/>
    <property type="project" value="InterPro"/>
</dbReference>
<keyword evidence="4 7" id="KW-0812">Transmembrane</keyword>
<comment type="subcellular location">
    <subcellularLocation>
        <location evidence="1">Cell membrane</location>
        <topology evidence="1">Single-pass membrane protein</topology>
    </subcellularLocation>
    <subcellularLocation>
        <location evidence="7">Cell membrane</location>
        <topology evidence="7">Single-pass type II membrane protein</topology>
    </subcellularLocation>
</comment>
<evidence type="ECO:0000256" key="6">
    <source>
        <dbReference type="ARBA" id="ARBA00023136"/>
    </source>
</evidence>
<evidence type="ECO:0000256" key="2">
    <source>
        <dbReference type="ARBA" id="ARBA00005811"/>
    </source>
</evidence>
<keyword evidence="6 8" id="KW-0472">Membrane</keyword>
<dbReference type="PANTHER" id="PTHR30558">
    <property type="entry name" value="EXBD MEMBRANE COMPONENT OF PMF-DRIVEN MACROMOLECULE IMPORT SYSTEM"/>
    <property type="match status" value="1"/>
</dbReference>
<dbReference type="Pfam" id="PF02472">
    <property type="entry name" value="ExbD"/>
    <property type="match status" value="1"/>
</dbReference>
<evidence type="ECO:0000313" key="9">
    <source>
        <dbReference type="EMBL" id="MBU2690409.1"/>
    </source>
</evidence>
<evidence type="ECO:0000313" key="10">
    <source>
        <dbReference type="Proteomes" id="UP000777784"/>
    </source>
</evidence>
<dbReference type="GO" id="GO:0015031">
    <property type="term" value="P:protein transport"/>
    <property type="evidence" value="ECO:0007669"/>
    <property type="project" value="UniProtKB-KW"/>
</dbReference>
<dbReference type="AlphaFoldDB" id="A0A948RY69"/>
<accession>A0A948RY69</accession>
<reference evidence="9" key="1">
    <citation type="submission" date="2021-05" db="EMBL/GenBank/DDBJ databases">
        <title>Energy efficiency and biological interactions define the core microbiome of deep oligotrophic groundwater.</title>
        <authorList>
            <person name="Mehrshad M."/>
            <person name="Lopez-Fernandez M."/>
            <person name="Bell E."/>
            <person name="Bernier-Latmani R."/>
            <person name="Bertilsson S."/>
            <person name="Dopson M."/>
        </authorList>
    </citation>
    <scope>NUCLEOTIDE SEQUENCE</scope>
    <source>
        <strain evidence="9">Modern_marine.mb.64</strain>
    </source>
</reference>
<evidence type="ECO:0000256" key="3">
    <source>
        <dbReference type="ARBA" id="ARBA00022475"/>
    </source>
</evidence>
<keyword evidence="7" id="KW-0813">Transport</keyword>